<dbReference type="GO" id="GO:0003964">
    <property type="term" value="F:RNA-directed DNA polymerase activity"/>
    <property type="evidence" value="ECO:0007669"/>
    <property type="project" value="UniProtKB-KW"/>
</dbReference>
<evidence type="ECO:0000259" key="1">
    <source>
        <dbReference type="Pfam" id="PF24626"/>
    </source>
</evidence>
<keyword evidence="2" id="KW-0548">Nucleotidyltransferase</keyword>
<dbReference type="Pfam" id="PF24626">
    <property type="entry name" value="SH3_Tf2-1"/>
    <property type="match status" value="1"/>
</dbReference>
<protein>
    <submittedName>
        <fullName evidence="2">Putative reverse transcriptase domain-containing protein</fullName>
    </submittedName>
</protein>
<evidence type="ECO:0000313" key="2">
    <source>
        <dbReference type="EMBL" id="GEU72518.1"/>
    </source>
</evidence>
<sequence length="302" mass="34332">MSMTIQSSVKDRILATPIDTSKVENAPAEMLHDLDQQMEKRADDGKADVVTYALSRKERVKPRRVRAMAMTIQYGVRGMTLAAQSEAFKQENVLAERLHGLDQQMKRKEDGSLYFMESYLVSLVESEMDETHASSKEWNSSDDQTQGKMDDLPRGLADAAESVRDAIGFESHVLWAEIRESSLTGLELVQETTDKVVLVKEKPKAARDRQKSYVDYRCKPLEFEGKLAPRYVEPFEILEMIGSIACRLRLPEELRSVHDIFHVSNLKKCLADANLHVSLDKIEADKTLHFVEETVGIMNREI</sequence>
<name>A0A6L2MF42_TANCI</name>
<organism evidence="2">
    <name type="scientific">Tanacetum cinerariifolium</name>
    <name type="common">Dalmatian daisy</name>
    <name type="synonym">Chrysanthemum cinerariifolium</name>
    <dbReference type="NCBI Taxonomy" id="118510"/>
    <lineage>
        <taxon>Eukaryota</taxon>
        <taxon>Viridiplantae</taxon>
        <taxon>Streptophyta</taxon>
        <taxon>Embryophyta</taxon>
        <taxon>Tracheophyta</taxon>
        <taxon>Spermatophyta</taxon>
        <taxon>Magnoliopsida</taxon>
        <taxon>eudicotyledons</taxon>
        <taxon>Gunneridae</taxon>
        <taxon>Pentapetalae</taxon>
        <taxon>asterids</taxon>
        <taxon>campanulids</taxon>
        <taxon>Asterales</taxon>
        <taxon>Asteraceae</taxon>
        <taxon>Asteroideae</taxon>
        <taxon>Anthemideae</taxon>
        <taxon>Anthemidinae</taxon>
        <taxon>Tanacetum</taxon>
    </lineage>
</organism>
<feature type="domain" description="Tf2-1-like SH3-like" evidence="1">
    <location>
        <begin position="223"/>
        <end position="269"/>
    </location>
</feature>
<reference evidence="2" key="1">
    <citation type="journal article" date="2019" name="Sci. Rep.">
        <title>Draft genome of Tanacetum cinerariifolium, the natural source of mosquito coil.</title>
        <authorList>
            <person name="Yamashiro T."/>
            <person name="Shiraishi A."/>
            <person name="Satake H."/>
            <person name="Nakayama K."/>
        </authorList>
    </citation>
    <scope>NUCLEOTIDE SEQUENCE</scope>
</reference>
<dbReference type="PANTHER" id="PTHR46148:SF57">
    <property type="entry name" value="OS12G0499874 PROTEIN"/>
    <property type="match status" value="1"/>
</dbReference>
<dbReference type="EMBL" id="BKCJ010006508">
    <property type="protein sequence ID" value="GEU72518.1"/>
    <property type="molecule type" value="Genomic_DNA"/>
</dbReference>
<comment type="caution">
    <text evidence="2">The sequence shown here is derived from an EMBL/GenBank/DDBJ whole genome shotgun (WGS) entry which is preliminary data.</text>
</comment>
<gene>
    <name evidence="2" type="ORF">Tci_044496</name>
</gene>
<dbReference type="AlphaFoldDB" id="A0A6L2MF42"/>
<keyword evidence="2" id="KW-0808">Transferase</keyword>
<dbReference type="InterPro" id="IPR056924">
    <property type="entry name" value="SH3_Tf2-1"/>
</dbReference>
<dbReference type="PANTHER" id="PTHR46148">
    <property type="entry name" value="CHROMO DOMAIN-CONTAINING PROTEIN"/>
    <property type="match status" value="1"/>
</dbReference>
<proteinExistence type="predicted"/>
<keyword evidence="2" id="KW-0695">RNA-directed DNA polymerase</keyword>
<accession>A0A6L2MF42</accession>